<dbReference type="EMBL" id="QGKV02000832">
    <property type="protein sequence ID" value="KAF3549329.1"/>
    <property type="molecule type" value="Genomic_DNA"/>
</dbReference>
<gene>
    <name evidence="1" type="ORF">DY000_02006126</name>
</gene>
<accession>A0ABQ7CCK0</accession>
<evidence type="ECO:0000313" key="1">
    <source>
        <dbReference type="EMBL" id="KAF3549329.1"/>
    </source>
</evidence>
<reference evidence="1 2" key="1">
    <citation type="journal article" date="2020" name="BMC Genomics">
        <title>Intraspecific diversification of the crop wild relative Brassica cretica Lam. using demographic model selection.</title>
        <authorList>
            <person name="Kioukis A."/>
            <person name="Michalopoulou V.A."/>
            <person name="Briers L."/>
            <person name="Pirintsos S."/>
            <person name="Studholme D.J."/>
            <person name="Pavlidis P."/>
            <person name="Sarris P.F."/>
        </authorList>
    </citation>
    <scope>NUCLEOTIDE SEQUENCE [LARGE SCALE GENOMIC DNA]</scope>
    <source>
        <strain evidence="2">cv. PFS-1207/04</strain>
    </source>
</reference>
<keyword evidence="2" id="KW-1185">Reference proteome</keyword>
<sequence>MRGLLHLIQQLKQEASHLITKIELLEFQRRLSCLVGEAKSKGETIVRRERSVTSNDRRIQMRFCVVDEIAIYVMNILSWIHGEGRLINKRNSELLI</sequence>
<name>A0ABQ7CCK0_BRACR</name>
<dbReference type="Proteomes" id="UP000266723">
    <property type="component" value="Unassembled WGS sequence"/>
</dbReference>
<comment type="caution">
    <text evidence="1">The sequence shown here is derived from an EMBL/GenBank/DDBJ whole genome shotgun (WGS) entry which is preliminary data.</text>
</comment>
<organism evidence="1 2">
    <name type="scientific">Brassica cretica</name>
    <name type="common">Mustard</name>
    <dbReference type="NCBI Taxonomy" id="69181"/>
    <lineage>
        <taxon>Eukaryota</taxon>
        <taxon>Viridiplantae</taxon>
        <taxon>Streptophyta</taxon>
        <taxon>Embryophyta</taxon>
        <taxon>Tracheophyta</taxon>
        <taxon>Spermatophyta</taxon>
        <taxon>Magnoliopsida</taxon>
        <taxon>eudicotyledons</taxon>
        <taxon>Gunneridae</taxon>
        <taxon>Pentapetalae</taxon>
        <taxon>rosids</taxon>
        <taxon>malvids</taxon>
        <taxon>Brassicales</taxon>
        <taxon>Brassicaceae</taxon>
        <taxon>Brassiceae</taxon>
        <taxon>Brassica</taxon>
    </lineage>
</organism>
<protein>
    <submittedName>
        <fullName evidence="1">Uncharacterized protein</fullName>
    </submittedName>
</protein>
<proteinExistence type="predicted"/>
<evidence type="ECO:0000313" key="2">
    <source>
        <dbReference type="Proteomes" id="UP000266723"/>
    </source>
</evidence>